<accession>A0A9X3J7Y2</accession>
<comment type="caution">
    <text evidence="1">The sequence shown here is derived from an EMBL/GenBank/DDBJ whole genome shotgun (WGS) entry which is preliminary data.</text>
</comment>
<protein>
    <recommendedName>
        <fullName evidence="3">Translocation protein TolB</fullName>
    </recommendedName>
</protein>
<dbReference type="AlphaFoldDB" id="A0A9X3J7Y2"/>
<dbReference type="EMBL" id="JAPOHD010000065">
    <property type="protein sequence ID" value="MCY1722938.1"/>
    <property type="molecule type" value="Genomic_DNA"/>
</dbReference>
<organism evidence="1 2">
    <name type="scientific">Draconibacterium aestuarii</name>
    <dbReference type="NCBI Taxonomy" id="2998507"/>
    <lineage>
        <taxon>Bacteria</taxon>
        <taxon>Pseudomonadati</taxon>
        <taxon>Bacteroidota</taxon>
        <taxon>Bacteroidia</taxon>
        <taxon>Marinilabiliales</taxon>
        <taxon>Prolixibacteraceae</taxon>
        <taxon>Draconibacterium</taxon>
    </lineage>
</organism>
<dbReference type="SUPFAM" id="SSF82171">
    <property type="entry name" value="DPP6 N-terminal domain-like"/>
    <property type="match status" value="1"/>
</dbReference>
<gene>
    <name evidence="1" type="ORF">OU798_21505</name>
</gene>
<keyword evidence="2" id="KW-1185">Reference proteome</keyword>
<dbReference type="RefSeq" id="WP_343335263.1">
    <property type="nucleotide sequence ID" value="NZ_JAPOHD010000065.1"/>
</dbReference>
<reference evidence="1" key="1">
    <citation type="submission" date="2022-11" db="EMBL/GenBank/DDBJ databases">
        <title>Marilongibacter aestuarii gen. nov., sp. nov., isolated from tidal flat sediment.</title>
        <authorList>
            <person name="Jiayan W."/>
        </authorList>
    </citation>
    <scope>NUCLEOTIDE SEQUENCE</scope>
    <source>
        <strain evidence="1">Z1-6</strain>
    </source>
</reference>
<dbReference type="Pfam" id="PF07676">
    <property type="entry name" value="PD40"/>
    <property type="match status" value="3"/>
</dbReference>
<evidence type="ECO:0000313" key="1">
    <source>
        <dbReference type="EMBL" id="MCY1722938.1"/>
    </source>
</evidence>
<dbReference type="InterPro" id="IPR011659">
    <property type="entry name" value="WD40"/>
</dbReference>
<evidence type="ECO:0008006" key="3">
    <source>
        <dbReference type="Google" id="ProtNLM"/>
    </source>
</evidence>
<proteinExistence type="predicted"/>
<sequence length="486" mass="55479">MYRLLISLLILTLTVVSCKQKITPDEVKHEKPSIFPDYTDVTVPATIAPLNFKMKDEFSKMDVVIEGSANKTIHLQGKKQIEISTKKWTDILEENRGKKIQITVSAKQKNKWIRYAPFSIFVSNDPIDHGLVYRLIAPGYEVYSKMGIYQRKLSNYKQDAIIENTLLSGSCVNCHSFRLTDPDDMSLHIRGKKGGTIIASGDDMKLLNTKTPKTISNFVYPFWHPSGNFITYSVNKTKQVFHESKAKRVEVIDAASDIIVYDVNNNETLFNAKLMQDSTFETFPSFSPNGRTLYFCAAEAKEMPAKYNEVRYNLCSITFDPESATFGDKIDTLFHASAIDKSVTFPRPSPDGKYIMFTLIDYGNFSIWHKEADLYLIDVKTGEVKVMDAANSDDTESYHSWSSNSRWFVFSSRRLNGLYTRPFIAHIDENGTVGKPFLLPQKNTDYYEQLLFSYNIPEFINKKVDLDLRTVEHLANTSGTNVTQRE</sequence>
<dbReference type="InterPro" id="IPR011042">
    <property type="entry name" value="6-blade_b-propeller_TolB-like"/>
</dbReference>
<dbReference type="Gene3D" id="2.120.10.30">
    <property type="entry name" value="TolB, C-terminal domain"/>
    <property type="match status" value="2"/>
</dbReference>
<dbReference type="Proteomes" id="UP001145087">
    <property type="component" value="Unassembled WGS sequence"/>
</dbReference>
<evidence type="ECO:0000313" key="2">
    <source>
        <dbReference type="Proteomes" id="UP001145087"/>
    </source>
</evidence>
<name>A0A9X3J7Y2_9BACT</name>
<dbReference type="PROSITE" id="PS51257">
    <property type="entry name" value="PROKAR_LIPOPROTEIN"/>
    <property type="match status" value="1"/>
</dbReference>